<dbReference type="EMBL" id="ABNOCX020000004">
    <property type="protein sequence ID" value="EML7082424.1"/>
    <property type="molecule type" value="Genomic_DNA"/>
</dbReference>
<organism evidence="2">
    <name type="scientific">Klebsiella oxytoca</name>
    <dbReference type="NCBI Taxonomy" id="571"/>
    <lineage>
        <taxon>Bacteria</taxon>
        <taxon>Pseudomonadati</taxon>
        <taxon>Pseudomonadota</taxon>
        <taxon>Gammaproteobacteria</taxon>
        <taxon>Enterobacterales</taxon>
        <taxon>Enterobacteriaceae</taxon>
        <taxon>Klebsiella/Raoultella group</taxon>
        <taxon>Klebsiella</taxon>
    </lineage>
</organism>
<comment type="caution">
    <text evidence="2">The sequence shown here is derived from an EMBL/GenBank/DDBJ whole genome shotgun (WGS) entry which is preliminary data.</text>
</comment>
<sequence>MTVNVKSIAAKTIPELASVPRNNALAAPTAGTSNAPAPSQRFAAGGLAVR</sequence>
<evidence type="ECO:0000313" key="2">
    <source>
        <dbReference type="EMBL" id="EML7082424.1"/>
    </source>
</evidence>
<name>A0AAI9GSN9_KLEOX</name>
<reference evidence="2" key="1">
    <citation type="submission" date="2024-02" db="EMBL/GenBank/DDBJ databases">
        <authorList>
            <consortium name="Clinical and Environmental Microbiology Branch: Whole genome sequencing antimicrobial resistance pathogens in the healthcare setting"/>
        </authorList>
    </citation>
    <scope>NUCLEOTIDE SEQUENCE</scope>
    <source>
        <strain evidence="2">2023BB-00086</strain>
    </source>
</reference>
<protein>
    <submittedName>
        <fullName evidence="2">Uncharacterized protein</fullName>
    </submittedName>
</protein>
<proteinExistence type="predicted"/>
<feature type="region of interest" description="Disordered" evidence="1">
    <location>
        <begin position="26"/>
        <end position="50"/>
    </location>
</feature>
<dbReference type="AlphaFoldDB" id="A0AAI9GSN9"/>
<gene>
    <name evidence="2" type="ORF">RYF40_002883</name>
</gene>
<dbReference type="RefSeq" id="WP_176678775.1">
    <property type="nucleotide sequence ID" value="NZ_CABGXC010000018.1"/>
</dbReference>
<accession>A0AAI9GSN9</accession>
<evidence type="ECO:0000256" key="1">
    <source>
        <dbReference type="SAM" id="MobiDB-lite"/>
    </source>
</evidence>